<dbReference type="InterPro" id="IPR035979">
    <property type="entry name" value="RBD_domain_sf"/>
</dbReference>
<dbReference type="Pfam" id="PF00076">
    <property type="entry name" value="RRM_1"/>
    <property type="match status" value="1"/>
</dbReference>
<dbReference type="SUPFAM" id="SSF54928">
    <property type="entry name" value="RNA-binding domain, RBD"/>
    <property type="match status" value="1"/>
</dbReference>
<dbReference type="EMBL" id="WHUW01000002">
    <property type="protein sequence ID" value="KAF8450767.1"/>
    <property type="molecule type" value="Genomic_DNA"/>
</dbReference>
<feature type="non-terminal residue" evidence="5">
    <location>
        <position position="1"/>
    </location>
</feature>
<dbReference type="Proteomes" id="UP001194468">
    <property type="component" value="Unassembled WGS sequence"/>
</dbReference>
<dbReference type="PANTHER" id="PTHR15481:SF0">
    <property type="entry name" value="LD23870P-RELATED"/>
    <property type="match status" value="1"/>
</dbReference>
<evidence type="ECO:0000259" key="4">
    <source>
        <dbReference type="PROSITE" id="PS50102"/>
    </source>
</evidence>
<organism evidence="5 6">
    <name type="scientific">Boletus edulis BED1</name>
    <dbReference type="NCBI Taxonomy" id="1328754"/>
    <lineage>
        <taxon>Eukaryota</taxon>
        <taxon>Fungi</taxon>
        <taxon>Dikarya</taxon>
        <taxon>Basidiomycota</taxon>
        <taxon>Agaricomycotina</taxon>
        <taxon>Agaricomycetes</taxon>
        <taxon>Agaricomycetidae</taxon>
        <taxon>Boletales</taxon>
        <taxon>Boletineae</taxon>
        <taxon>Boletaceae</taxon>
        <taxon>Boletoideae</taxon>
        <taxon>Boletus</taxon>
    </lineage>
</organism>
<dbReference type="SMART" id="SM00360">
    <property type="entry name" value="RRM"/>
    <property type="match status" value="1"/>
</dbReference>
<dbReference type="AlphaFoldDB" id="A0AAD4C7M4"/>
<name>A0AAD4C7M4_BOLED</name>
<dbReference type="PANTHER" id="PTHR15481">
    <property type="entry name" value="RIBONUCLEIC ACID BINDING PROTEIN S1"/>
    <property type="match status" value="1"/>
</dbReference>
<reference evidence="5" key="1">
    <citation type="submission" date="2019-10" db="EMBL/GenBank/DDBJ databases">
        <authorList>
            <consortium name="DOE Joint Genome Institute"/>
            <person name="Kuo A."/>
            <person name="Miyauchi S."/>
            <person name="Kiss E."/>
            <person name="Drula E."/>
            <person name="Kohler A."/>
            <person name="Sanchez-Garcia M."/>
            <person name="Andreopoulos B."/>
            <person name="Barry K.W."/>
            <person name="Bonito G."/>
            <person name="Buee M."/>
            <person name="Carver A."/>
            <person name="Chen C."/>
            <person name="Cichocki N."/>
            <person name="Clum A."/>
            <person name="Culley D."/>
            <person name="Crous P.W."/>
            <person name="Fauchery L."/>
            <person name="Girlanda M."/>
            <person name="Hayes R."/>
            <person name="Keri Z."/>
            <person name="LaButti K."/>
            <person name="Lipzen A."/>
            <person name="Lombard V."/>
            <person name="Magnuson J."/>
            <person name="Maillard F."/>
            <person name="Morin E."/>
            <person name="Murat C."/>
            <person name="Nolan M."/>
            <person name="Ohm R."/>
            <person name="Pangilinan J."/>
            <person name="Pereira M."/>
            <person name="Perotto S."/>
            <person name="Peter M."/>
            <person name="Riley R."/>
            <person name="Sitrit Y."/>
            <person name="Stielow B."/>
            <person name="Szollosi G."/>
            <person name="Zifcakova L."/>
            <person name="Stursova M."/>
            <person name="Spatafora J.W."/>
            <person name="Tedersoo L."/>
            <person name="Vaario L.-M."/>
            <person name="Yamada A."/>
            <person name="Yan M."/>
            <person name="Wang P."/>
            <person name="Xu J."/>
            <person name="Bruns T."/>
            <person name="Baldrian P."/>
            <person name="Vilgalys R."/>
            <person name="Henrissat B."/>
            <person name="Grigoriev I.V."/>
            <person name="Hibbett D."/>
            <person name="Nagy L.G."/>
            <person name="Martin F.M."/>
        </authorList>
    </citation>
    <scope>NUCLEOTIDE SEQUENCE</scope>
    <source>
        <strain evidence="5">BED1</strain>
    </source>
</reference>
<dbReference type="InterPro" id="IPR000504">
    <property type="entry name" value="RRM_dom"/>
</dbReference>
<dbReference type="GO" id="GO:0005737">
    <property type="term" value="C:cytoplasm"/>
    <property type="evidence" value="ECO:0007669"/>
    <property type="project" value="TreeGrafter"/>
</dbReference>
<keyword evidence="1 2" id="KW-0694">RNA-binding</keyword>
<dbReference type="GO" id="GO:0000398">
    <property type="term" value="P:mRNA splicing, via spliceosome"/>
    <property type="evidence" value="ECO:0007669"/>
    <property type="project" value="TreeGrafter"/>
</dbReference>
<dbReference type="GO" id="GO:0005654">
    <property type="term" value="C:nucleoplasm"/>
    <property type="evidence" value="ECO:0007669"/>
    <property type="project" value="TreeGrafter"/>
</dbReference>
<dbReference type="Gene3D" id="3.30.70.330">
    <property type="match status" value="1"/>
</dbReference>
<evidence type="ECO:0000256" key="2">
    <source>
        <dbReference type="PROSITE-ProRule" id="PRU00176"/>
    </source>
</evidence>
<evidence type="ECO:0000313" key="5">
    <source>
        <dbReference type="EMBL" id="KAF8450767.1"/>
    </source>
</evidence>
<dbReference type="PROSITE" id="PS50102">
    <property type="entry name" value="RRM"/>
    <property type="match status" value="1"/>
</dbReference>
<feature type="domain" description="RRM" evidence="4">
    <location>
        <begin position="30"/>
        <end position="108"/>
    </location>
</feature>
<gene>
    <name evidence="5" type="ORF">L210DRAFT_3322852</name>
</gene>
<keyword evidence="6" id="KW-1185">Reference proteome</keyword>
<sequence length="116" mass="12757">MSDRGRSRSPKPLHDADVDMEHGDDRKDAKVVLVNGLSRSVAQTHIQTIFGFYGEIVKIDLPLFTKSGQNRGKAALEYADPLSAQRAVSHMNGGQLDGLMLKVEISDLPIRARSRS</sequence>
<comment type="caution">
    <text evidence="5">The sequence shown here is derived from an EMBL/GenBank/DDBJ whole genome shotgun (WGS) entry which is preliminary data.</text>
</comment>
<protein>
    <recommendedName>
        <fullName evidence="4">RRM domain-containing protein</fullName>
    </recommendedName>
</protein>
<evidence type="ECO:0000313" key="6">
    <source>
        <dbReference type="Proteomes" id="UP001194468"/>
    </source>
</evidence>
<feature type="region of interest" description="Disordered" evidence="3">
    <location>
        <begin position="1"/>
        <end position="25"/>
    </location>
</feature>
<dbReference type="InterPro" id="IPR012677">
    <property type="entry name" value="Nucleotide-bd_a/b_plait_sf"/>
</dbReference>
<evidence type="ECO:0000256" key="3">
    <source>
        <dbReference type="SAM" id="MobiDB-lite"/>
    </source>
</evidence>
<dbReference type="GO" id="GO:0061574">
    <property type="term" value="C:ASAP complex"/>
    <property type="evidence" value="ECO:0007669"/>
    <property type="project" value="TreeGrafter"/>
</dbReference>
<proteinExistence type="predicted"/>
<reference evidence="5" key="2">
    <citation type="journal article" date="2020" name="Nat. Commun.">
        <title>Large-scale genome sequencing of mycorrhizal fungi provides insights into the early evolution of symbiotic traits.</title>
        <authorList>
            <person name="Miyauchi S."/>
            <person name="Kiss E."/>
            <person name="Kuo A."/>
            <person name="Drula E."/>
            <person name="Kohler A."/>
            <person name="Sanchez-Garcia M."/>
            <person name="Morin E."/>
            <person name="Andreopoulos B."/>
            <person name="Barry K.W."/>
            <person name="Bonito G."/>
            <person name="Buee M."/>
            <person name="Carver A."/>
            <person name="Chen C."/>
            <person name="Cichocki N."/>
            <person name="Clum A."/>
            <person name="Culley D."/>
            <person name="Crous P.W."/>
            <person name="Fauchery L."/>
            <person name="Girlanda M."/>
            <person name="Hayes R.D."/>
            <person name="Keri Z."/>
            <person name="LaButti K."/>
            <person name="Lipzen A."/>
            <person name="Lombard V."/>
            <person name="Magnuson J."/>
            <person name="Maillard F."/>
            <person name="Murat C."/>
            <person name="Nolan M."/>
            <person name="Ohm R.A."/>
            <person name="Pangilinan J."/>
            <person name="Pereira M.F."/>
            <person name="Perotto S."/>
            <person name="Peter M."/>
            <person name="Pfister S."/>
            <person name="Riley R."/>
            <person name="Sitrit Y."/>
            <person name="Stielow J.B."/>
            <person name="Szollosi G."/>
            <person name="Zifcakova L."/>
            <person name="Stursova M."/>
            <person name="Spatafora J.W."/>
            <person name="Tedersoo L."/>
            <person name="Vaario L.M."/>
            <person name="Yamada A."/>
            <person name="Yan M."/>
            <person name="Wang P."/>
            <person name="Xu J."/>
            <person name="Bruns T."/>
            <person name="Baldrian P."/>
            <person name="Vilgalys R."/>
            <person name="Dunand C."/>
            <person name="Henrissat B."/>
            <person name="Grigoriev I.V."/>
            <person name="Hibbett D."/>
            <person name="Nagy L.G."/>
            <person name="Martin F.M."/>
        </authorList>
    </citation>
    <scope>NUCLEOTIDE SEQUENCE</scope>
    <source>
        <strain evidence="5">BED1</strain>
    </source>
</reference>
<dbReference type="GO" id="GO:0003723">
    <property type="term" value="F:RNA binding"/>
    <property type="evidence" value="ECO:0007669"/>
    <property type="project" value="UniProtKB-UniRule"/>
</dbReference>
<accession>A0AAD4C7M4</accession>
<evidence type="ECO:0000256" key="1">
    <source>
        <dbReference type="ARBA" id="ARBA00022884"/>
    </source>
</evidence>